<protein>
    <submittedName>
        <fullName evidence="5">Acetate/butyrate--CoA ligase AAE7, peroxisomal</fullName>
    </submittedName>
</protein>
<dbReference type="PANTHER" id="PTHR43859">
    <property type="entry name" value="ACYL-ACTIVATING ENZYME"/>
    <property type="match status" value="1"/>
</dbReference>
<feature type="domain" description="AMP-binding enzyme C-terminal" evidence="4">
    <location>
        <begin position="373"/>
        <end position="411"/>
    </location>
</feature>
<evidence type="ECO:0000256" key="1">
    <source>
        <dbReference type="ARBA" id="ARBA00006432"/>
    </source>
</evidence>
<dbReference type="GO" id="GO:0016874">
    <property type="term" value="F:ligase activity"/>
    <property type="evidence" value="ECO:0007669"/>
    <property type="project" value="UniProtKB-KW"/>
</dbReference>
<dbReference type="Gene3D" id="3.40.50.12780">
    <property type="entry name" value="N-terminal domain of ligase-like"/>
    <property type="match status" value="2"/>
</dbReference>
<feature type="domain" description="AMP-dependent synthetase/ligase" evidence="3">
    <location>
        <begin position="35"/>
        <end position="166"/>
    </location>
</feature>
<evidence type="ECO:0000259" key="3">
    <source>
        <dbReference type="Pfam" id="PF00501"/>
    </source>
</evidence>
<dbReference type="Proteomes" id="UP000436088">
    <property type="component" value="Unassembled WGS sequence"/>
</dbReference>
<name>A0A6A2Z396_HIBSY</name>
<dbReference type="AlphaFoldDB" id="A0A6A2Z396"/>
<dbReference type="InterPro" id="IPR042099">
    <property type="entry name" value="ANL_N_sf"/>
</dbReference>
<dbReference type="Pfam" id="PF13193">
    <property type="entry name" value="AMP-binding_C"/>
    <property type="match status" value="1"/>
</dbReference>
<accession>A0A6A2Z396</accession>
<dbReference type="SUPFAM" id="SSF56801">
    <property type="entry name" value="Acetyl-CoA synthetase-like"/>
    <property type="match status" value="1"/>
</dbReference>
<dbReference type="EMBL" id="VEPZ02001229">
    <property type="protein sequence ID" value="KAE8685542.1"/>
    <property type="molecule type" value="Genomic_DNA"/>
</dbReference>
<dbReference type="Pfam" id="PF00501">
    <property type="entry name" value="AMP-binding"/>
    <property type="match status" value="2"/>
</dbReference>
<reference evidence="5" key="1">
    <citation type="submission" date="2019-09" db="EMBL/GenBank/DDBJ databases">
        <title>Draft genome information of white flower Hibiscus syriacus.</title>
        <authorList>
            <person name="Kim Y.-M."/>
        </authorList>
    </citation>
    <scope>NUCLEOTIDE SEQUENCE [LARGE SCALE GENOMIC DNA]</scope>
    <source>
        <strain evidence="5">YM2019G1</strain>
    </source>
</reference>
<comment type="caution">
    <text evidence="5">The sequence shown here is derived from an EMBL/GenBank/DDBJ whole genome shotgun (WGS) entry which is preliminary data.</text>
</comment>
<dbReference type="Gene3D" id="3.30.300.30">
    <property type="match status" value="1"/>
</dbReference>
<sequence length="413" mass="44418">MEMKDIDDLPKNAANYTALTPLCFLERAATVHPTRKAVALANRSVGLSSTVAVIAPNVPASYEAHFGIPMSGAVINPVNIQLNASTIAFLLSHSRSAVVIVDQGCNPKTLRYALGQGAIDYEKFLESGDPEFAWKPPQDEWQSISLSYTSGTTASQGVVLHHRGAYLMSLSNPLIWGMNEGAVTAKGVYSAIAKYGVTHFCAAPVVLNSIVNAPSEDTILPLPHVVRVMTAGAAPPPAVLFGMSQRGFRVTYTYGLSETYGPSTVCAWKPEWDSLPPETQARLNARQGVRYIGLEGLEVISTQTGHPVPADGKTIGEIVMRGNLVMKGYLKNPKANEETFANGWFHSPDGHIEIKDRSKDIIISGGENISSVEVENSLYMHPAVLEASVVARADELWGESPCAFVTLKPNVSD</sequence>
<evidence type="ECO:0000259" key="4">
    <source>
        <dbReference type="Pfam" id="PF13193"/>
    </source>
</evidence>
<proteinExistence type="inferred from homology"/>
<keyword evidence="6" id="KW-1185">Reference proteome</keyword>
<organism evidence="5 6">
    <name type="scientific">Hibiscus syriacus</name>
    <name type="common">Rose of Sharon</name>
    <dbReference type="NCBI Taxonomy" id="106335"/>
    <lineage>
        <taxon>Eukaryota</taxon>
        <taxon>Viridiplantae</taxon>
        <taxon>Streptophyta</taxon>
        <taxon>Embryophyta</taxon>
        <taxon>Tracheophyta</taxon>
        <taxon>Spermatophyta</taxon>
        <taxon>Magnoliopsida</taxon>
        <taxon>eudicotyledons</taxon>
        <taxon>Gunneridae</taxon>
        <taxon>Pentapetalae</taxon>
        <taxon>rosids</taxon>
        <taxon>malvids</taxon>
        <taxon>Malvales</taxon>
        <taxon>Malvaceae</taxon>
        <taxon>Malvoideae</taxon>
        <taxon>Hibiscus</taxon>
    </lineage>
</organism>
<evidence type="ECO:0000256" key="2">
    <source>
        <dbReference type="ARBA" id="ARBA00022598"/>
    </source>
</evidence>
<dbReference type="PANTHER" id="PTHR43859:SF7">
    <property type="entry name" value="ACETATE_BUTYRATE--COA LIGASE AAE7, PEROXISOMAL"/>
    <property type="match status" value="1"/>
</dbReference>
<gene>
    <name evidence="5" type="ORF">F3Y22_tig00111095pilonHSYRG00008</name>
</gene>
<keyword evidence="2 5" id="KW-0436">Ligase</keyword>
<dbReference type="InterPro" id="IPR025110">
    <property type="entry name" value="AMP-bd_C"/>
</dbReference>
<comment type="similarity">
    <text evidence="1">Belongs to the ATP-dependent AMP-binding enzyme family.</text>
</comment>
<dbReference type="InterPro" id="IPR000873">
    <property type="entry name" value="AMP-dep_synth/lig_dom"/>
</dbReference>
<feature type="domain" description="AMP-dependent synthetase/ligase" evidence="3">
    <location>
        <begin position="187"/>
        <end position="330"/>
    </location>
</feature>
<evidence type="ECO:0000313" key="6">
    <source>
        <dbReference type="Proteomes" id="UP000436088"/>
    </source>
</evidence>
<dbReference type="InterPro" id="IPR045851">
    <property type="entry name" value="AMP-bd_C_sf"/>
</dbReference>
<evidence type="ECO:0000313" key="5">
    <source>
        <dbReference type="EMBL" id="KAE8685542.1"/>
    </source>
</evidence>